<evidence type="ECO:0000256" key="18">
    <source>
        <dbReference type="ARBA" id="ARBA00023170"/>
    </source>
</evidence>
<keyword evidence="7" id="KW-0597">Phosphoprotein</keyword>
<dbReference type="GO" id="GO:0005886">
    <property type="term" value="C:plasma membrane"/>
    <property type="evidence" value="ECO:0007669"/>
    <property type="project" value="UniProtKB-SubCell"/>
</dbReference>
<keyword evidence="16" id="KW-1133">Transmembrane helix</keyword>
<name>A0A438K7F4_VITVI</name>
<protein>
    <recommendedName>
        <fullName evidence="4">non-specific serine/threonine protein kinase</fullName>
        <ecNumber evidence="4">2.7.11.1</ecNumber>
    </recommendedName>
</protein>
<evidence type="ECO:0000256" key="16">
    <source>
        <dbReference type="ARBA" id="ARBA00022989"/>
    </source>
</evidence>
<feature type="region of interest" description="Disordered" evidence="23">
    <location>
        <begin position="873"/>
        <end position="899"/>
    </location>
</feature>
<sequence length="1974" mass="219279">MSDSEFIDTGINYDVSMEHRSRFGTPDQQLMTVRSFPEGTKNCYTLQPQQGKDNKYLIRASFMYGNYDSKNQLPEFKLYLGVNEWDAVKFNHPYDIVRKEIIHVPRTGHIDVCLVNTGSGSPFISALELRQLNNSIYSTQSGSLILFKRLDIGSTSQTVRYKDDAFDRVWEPFSRPYWKSVSASYSSDTLSDNHFKPPSKVMATAVTPADERYPLEFHWNLDNSTRQFYVYTHFAEVEDLQSNQLRELYVSLNGRFWSPEPIVPGRLVPHTGFSAHSISASSELSLSIFKTHRSTLPPILNALEIYEIKQLFQSSTVQSNVDAIKKIKAVYKVKKNWQGDPCLPIEFSWNGLSCSDNSPISPSIVSLCPDTNVTLTGKQEPFLEQVNWEDRFFILQSHIIKIFNFTYSFALEAMLSRIDLLHARSHDILNKYSYLLKQPFHYRDLSYNSLTGEVPNFLSKLPSLKTLNLSGNNLTGSVPLALIEKSRNGSLSLRLDGNPNLCKKNSCEEEEDKEKTSNNVIVPLVASIISVLVLLLGEVAALWRFKRRQQHGGMTLDSMNPCLSYSEVDRITGNFKKLLDQGASAKVYLGHLSDGTEVAVKMLTPSSVLVFKQFKTEASFSAQLLTRIHHKNLVSLIGYCDEGSRMVLIYEHMAKGNLKEYLSGKKEIVLSWEQRLRIAIDAAQALDYLHDGCNPPIIHRDVKTENILLNEKFQAKVAAFGWSRSVPSEGGSYVSTAIVGTPGYNRTSVPSKKTDVYSFGIVLLELISGRPAIIKITKESPCTIADWVHLVSAKGDIKMTVDPRLQGEFDPNSAQRAVETAMSCVPVSSTDRPTMSHVVVELKECLKIAIAHERTDNAEEDQGPVSIETVQARTDNVEEDHDPFGSETAHERTDDAEEDHSPLAIEAAHEVTDNAKEDQGPVGIEAAHERNDNREEGHGPVGIGAAHKRNDIGEENQGPVGIGAAHERHDNGEEDHGPVGIAAAHEITHNAEEDQGHFGIEATQEITDNVEENHGPVGIEAAHERTDDAEEDHGPVAVEASQERTVNMEENHGPVGIEAAYKRTDDAEEDHGPAAIEAAQERTDNVEENHGPVGIEAAHERTDDAEEDHGPVAVEASQERTVNMEENHGPVGIEAAYKRTDDAEEDHGPAAIEAAQERTDNVEENHGPVGIEAAHERIDDAEEDHGPVAIEATQERTDNVEENHGPVGIEGADERNDNVEEDHGPDGIKAAHESTENVEEDHGPLGIKSAMAIQESTNSYEEAKEKEEKNIVVPAVASITSFVVPSDIVVKPNKDDKTFEPKNQHLTYFEVERITDNFQKELGRGASATVYHGHLSNGTEVAVKKLSPSSILGSKQFKTEAQLLTRVHHKNLVSLFGYCDEGSNMVLIYEYMVKGNLKAYLSGKTEAVLSWEQRLRIAIDAAQALEYLHNGCNPPIIHRDVKTENILLNEKLQAKVADFGWSKSMPAEGGSYVLTAIVGTPGYLDPEYHRSSVPNEKTDVYSFGIVLLELISGRPAIIKITKENLCNIANWVRPIIAKGDIRMIVDPRLQGEFETNSARRTIETAMSCVSFSSTERPTMSDIVVELRECLKIVMAHERTNNLEEDHDSAGIEAAMTAEESLDGNPDFHKTDSYEKAKEKEKKRKEKKNNFIGPACRSITSVLDPSGALNNLGRSKMKLRHAKDMSYSKVARITYEIGYGASGPVYLGHLRNGIEVAVKKLSALNRGFREFQTEASFSIAELLTKVHHTNLVSPLGYHFESSSMTLIYEYMGPGSLRKYLSDENEAVLSWKQRIGIALDVAQGLEYLHNGCKTPIIHRDIKSANILLNEKNKKLQAKVADFGLSRSVPNEDPAYLSTVVVGTCHYLDPKYFLTAGLSEENDVYGFGIVLLELISGQPAVAKSSAGTVHLLQWVPLLLLDTGEITAIVDPRLNIERFDIYSARKLVRTAMACVKRNSPERPIMSDVADKLKQCMNY</sequence>
<dbReference type="Gene3D" id="1.10.510.10">
    <property type="entry name" value="Transferase(Phosphotransferase) domain 1"/>
    <property type="match status" value="3"/>
</dbReference>
<dbReference type="GO" id="GO:0005524">
    <property type="term" value="F:ATP binding"/>
    <property type="evidence" value="ECO:0007669"/>
    <property type="project" value="UniProtKB-UniRule"/>
</dbReference>
<feature type="compositionally biased region" description="Basic and acidic residues" evidence="23">
    <location>
        <begin position="1625"/>
        <end position="1639"/>
    </location>
</feature>
<keyword evidence="14 25" id="KW-0418">Kinase</keyword>
<accession>A0A438K7F4</accession>
<dbReference type="GO" id="GO:0004674">
    <property type="term" value="F:protein serine/threonine kinase activity"/>
    <property type="evidence" value="ECO:0007669"/>
    <property type="project" value="UniProtKB-KW"/>
</dbReference>
<reference evidence="25 26" key="1">
    <citation type="journal article" date="2018" name="PLoS Genet.">
        <title>Population sequencing reveals clonal diversity and ancestral inbreeding in the grapevine cultivar Chardonnay.</title>
        <authorList>
            <person name="Roach M.J."/>
            <person name="Johnson D.L."/>
            <person name="Bohlmann J."/>
            <person name="van Vuuren H.J."/>
            <person name="Jones S.J."/>
            <person name="Pretorius I.S."/>
            <person name="Schmidt S.A."/>
            <person name="Borneman A.R."/>
        </authorList>
    </citation>
    <scope>NUCLEOTIDE SEQUENCE [LARGE SCALE GENOMIC DNA]</scope>
    <source>
        <strain evidence="26">cv. Chardonnay</strain>
        <tissue evidence="25">Leaf</tissue>
    </source>
</reference>
<dbReference type="FunFam" id="1.10.510.10:FF:000240">
    <property type="entry name" value="Lectin-domain containing receptor kinase A4.3"/>
    <property type="match status" value="2"/>
</dbReference>
<keyword evidence="15 22" id="KW-0067">ATP-binding</keyword>
<keyword evidence="11" id="KW-0732">Signal</keyword>
<evidence type="ECO:0000259" key="24">
    <source>
        <dbReference type="PROSITE" id="PS50011"/>
    </source>
</evidence>
<keyword evidence="17" id="KW-0472">Membrane</keyword>
<evidence type="ECO:0000256" key="4">
    <source>
        <dbReference type="ARBA" id="ARBA00012513"/>
    </source>
</evidence>
<evidence type="ECO:0000256" key="17">
    <source>
        <dbReference type="ARBA" id="ARBA00023136"/>
    </source>
</evidence>
<keyword evidence="12" id="KW-0677">Repeat</keyword>
<evidence type="ECO:0000256" key="20">
    <source>
        <dbReference type="ARBA" id="ARBA00047899"/>
    </source>
</evidence>
<evidence type="ECO:0000256" key="7">
    <source>
        <dbReference type="ARBA" id="ARBA00022553"/>
    </source>
</evidence>
<evidence type="ECO:0000256" key="23">
    <source>
        <dbReference type="SAM" id="MobiDB-lite"/>
    </source>
</evidence>
<keyword evidence="18 25" id="KW-0675">Receptor</keyword>
<evidence type="ECO:0000256" key="2">
    <source>
        <dbReference type="ARBA" id="ARBA00008536"/>
    </source>
</evidence>
<feature type="binding site" evidence="22">
    <location>
        <position position="1345"/>
    </location>
    <ligand>
        <name>ATP</name>
        <dbReference type="ChEBI" id="CHEBI:30616"/>
    </ligand>
</feature>
<dbReference type="InterPro" id="IPR000719">
    <property type="entry name" value="Prot_kinase_dom"/>
</dbReference>
<dbReference type="InterPro" id="IPR001245">
    <property type="entry name" value="Ser-Thr/Tyr_kinase_cat_dom"/>
</dbReference>
<dbReference type="InterPro" id="IPR024788">
    <property type="entry name" value="Malectin-like_Carb-bd_dom"/>
</dbReference>
<evidence type="ECO:0000256" key="3">
    <source>
        <dbReference type="ARBA" id="ARBA00010217"/>
    </source>
</evidence>
<dbReference type="PROSITE" id="PS00108">
    <property type="entry name" value="PROTEIN_KINASE_ST"/>
    <property type="match status" value="3"/>
</dbReference>
<dbReference type="Pfam" id="PF07714">
    <property type="entry name" value="PK_Tyr_Ser-Thr"/>
    <property type="match status" value="2"/>
</dbReference>
<evidence type="ECO:0000256" key="6">
    <source>
        <dbReference type="ARBA" id="ARBA00022527"/>
    </source>
</evidence>
<evidence type="ECO:0000256" key="15">
    <source>
        <dbReference type="ARBA" id="ARBA00022840"/>
    </source>
</evidence>
<comment type="similarity">
    <text evidence="3">In the C-terminal section; belongs to the protein kinase superfamily. Ser/Thr protein kinase family.</text>
</comment>
<dbReference type="EC" id="2.7.11.1" evidence="4"/>
<evidence type="ECO:0000256" key="21">
    <source>
        <dbReference type="ARBA" id="ARBA00048679"/>
    </source>
</evidence>
<comment type="similarity">
    <text evidence="2">In the N-terminal section; belongs to the leguminous lectin family.</text>
</comment>
<keyword evidence="10" id="KW-0812">Transmembrane</keyword>
<dbReference type="SUPFAM" id="SSF56112">
    <property type="entry name" value="Protein kinase-like (PK-like)"/>
    <property type="match status" value="3"/>
</dbReference>
<evidence type="ECO:0000256" key="10">
    <source>
        <dbReference type="ARBA" id="ARBA00022692"/>
    </source>
</evidence>
<dbReference type="SMART" id="SM00220">
    <property type="entry name" value="S_TKc"/>
    <property type="match status" value="3"/>
</dbReference>
<feature type="region of interest" description="Disordered" evidence="23">
    <location>
        <begin position="1193"/>
        <end position="1229"/>
    </location>
</feature>
<dbReference type="PANTHER" id="PTHR45631:SF206">
    <property type="entry name" value="PROTEIN KINASE DOMAIN-CONTAINING PROTEIN"/>
    <property type="match status" value="1"/>
</dbReference>
<keyword evidence="6" id="KW-0723">Serine/threonine-protein kinase</keyword>
<comment type="caution">
    <text evidence="25">The sequence shown here is derived from an EMBL/GenBank/DDBJ whole genome shotgun (WGS) entry which is preliminary data.</text>
</comment>
<dbReference type="Proteomes" id="UP000288805">
    <property type="component" value="Unassembled WGS sequence"/>
</dbReference>
<evidence type="ECO:0000256" key="13">
    <source>
        <dbReference type="ARBA" id="ARBA00022741"/>
    </source>
</evidence>
<evidence type="ECO:0000256" key="9">
    <source>
        <dbReference type="ARBA" id="ARBA00022679"/>
    </source>
</evidence>
<evidence type="ECO:0000313" key="26">
    <source>
        <dbReference type="Proteomes" id="UP000288805"/>
    </source>
</evidence>
<dbReference type="SUPFAM" id="SSF52058">
    <property type="entry name" value="L domain-like"/>
    <property type="match status" value="1"/>
</dbReference>
<dbReference type="FunFam" id="1.10.510.10:FF:000146">
    <property type="entry name" value="LRR receptor-like serine/threonine-protein kinase IOS1"/>
    <property type="match status" value="1"/>
</dbReference>
<keyword evidence="5" id="KW-1003">Cell membrane</keyword>
<dbReference type="GO" id="GO:0002229">
    <property type="term" value="P:defense response to oomycetes"/>
    <property type="evidence" value="ECO:0007669"/>
    <property type="project" value="UniProtKB-ARBA"/>
</dbReference>
<organism evidence="25 26">
    <name type="scientific">Vitis vinifera</name>
    <name type="common">Grape</name>
    <dbReference type="NCBI Taxonomy" id="29760"/>
    <lineage>
        <taxon>Eukaryota</taxon>
        <taxon>Viridiplantae</taxon>
        <taxon>Streptophyta</taxon>
        <taxon>Embryophyta</taxon>
        <taxon>Tracheophyta</taxon>
        <taxon>Spermatophyta</taxon>
        <taxon>Magnoliopsida</taxon>
        <taxon>eudicotyledons</taxon>
        <taxon>Gunneridae</taxon>
        <taxon>Pentapetalae</taxon>
        <taxon>rosids</taxon>
        <taxon>Vitales</taxon>
        <taxon>Vitaceae</taxon>
        <taxon>Viteae</taxon>
        <taxon>Vitis</taxon>
    </lineage>
</organism>
<dbReference type="EMBL" id="QGNW01000014">
    <property type="protein sequence ID" value="RVX17130.1"/>
    <property type="molecule type" value="Genomic_DNA"/>
</dbReference>
<evidence type="ECO:0000256" key="8">
    <source>
        <dbReference type="ARBA" id="ARBA00022614"/>
    </source>
</evidence>
<dbReference type="CDD" id="cd14066">
    <property type="entry name" value="STKc_IRAK"/>
    <property type="match status" value="1"/>
</dbReference>
<keyword evidence="8" id="KW-0433">Leucine-rich repeat</keyword>
<dbReference type="InterPro" id="IPR017441">
    <property type="entry name" value="Protein_kinase_ATP_BS"/>
</dbReference>
<comment type="catalytic activity">
    <reaction evidence="21">
        <text>L-seryl-[protein] + ATP = O-phospho-L-seryl-[protein] + ADP + H(+)</text>
        <dbReference type="Rhea" id="RHEA:17989"/>
        <dbReference type="Rhea" id="RHEA-COMP:9863"/>
        <dbReference type="Rhea" id="RHEA-COMP:11604"/>
        <dbReference type="ChEBI" id="CHEBI:15378"/>
        <dbReference type="ChEBI" id="CHEBI:29999"/>
        <dbReference type="ChEBI" id="CHEBI:30616"/>
        <dbReference type="ChEBI" id="CHEBI:83421"/>
        <dbReference type="ChEBI" id="CHEBI:456216"/>
        <dbReference type="EC" id="2.7.11.1"/>
    </reaction>
</comment>
<dbReference type="Pfam" id="PF12819">
    <property type="entry name" value="Malectin_like"/>
    <property type="match status" value="1"/>
</dbReference>
<evidence type="ECO:0000256" key="11">
    <source>
        <dbReference type="ARBA" id="ARBA00022729"/>
    </source>
</evidence>
<dbReference type="InterPro" id="IPR011009">
    <property type="entry name" value="Kinase-like_dom_sf"/>
</dbReference>
<keyword evidence="13 22" id="KW-0547">Nucleotide-binding</keyword>
<proteinExistence type="inferred from homology"/>
<evidence type="ECO:0000256" key="1">
    <source>
        <dbReference type="ARBA" id="ARBA00004251"/>
    </source>
</evidence>
<feature type="compositionally biased region" description="Basic and acidic residues" evidence="23">
    <location>
        <begin position="882"/>
        <end position="893"/>
    </location>
</feature>
<dbReference type="Pfam" id="PF00069">
    <property type="entry name" value="Pkinase"/>
    <property type="match status" value="1"/>
</dbReference>
<evidence type="ECO:0000256" key="12">
    <source>
        <dbReference type="ARBA" id="ARBA00022737"/>
    </source>
</evidence>
<dbReference type="InterPro" id="IPR001611">
    <property type="entry name" value="Leu-rich_rpt"/>
</dbReference>
<feature type="compositionally biased region" description="Basic and acidic residues" evidence="23">
    <location>
        <begin position="1193"/>
        <end position="1204"/>
    </location>
</feature>
<dbReference type="PROSITE" id="PS50011">
    <property type="entry name" value="PROTEIN_KINASE_DOM"/>
    <property type="match status" value="3"/>
</dbReference>
<feature type="domain" description="Protein kinase" evidence="24">
    <location>
        <begin position="1690"/>
        <end position="1974"/>
    </location>
</feature>
<feature type="domain" description="Protein kinase" evidence="24">
    <location>
        <begin position="1316"/>
        <end position="1590"/>
    </location>
</feature>
<dbReference type="PANTHER" id="PTHR45631">
    <property type="entry name" value="OS07G0107800 PROTEIN-RELATED"/>
    <property type="match status" value="1"/>
</dbReference>
<gene>
    <name evidence="25" type="primary">VvCHDp000290_28</name>
    <name evidence="25" type="ORF">CK203_003042</name>
</gene>
<feature type="region of interest" description="Disordered" evidence="23">
    <location>
        <begin position="1617"/>
        <end position="1646"/>
    </location>
</feature>
<feature type="compositionally biased region" description="Basic and acidic residues" evidence="23">
    <location>
        <begin position="1212"/>
        <end position="1229"/>
    </location>
</feature>
<evidence type="ECO:0000256" key="19">
    <source>
        <dbReference type="ARBA" id="ARBA00023180"/>
    </source>
</evidence>
<dbReference type="Gene3D" id="3.80.10.10">
    <property type="entry name" value="Ribonuclease Inhibitor"/>
    <property type="match status" value="1"/>
</dbReference>
<dbReference type="Pfam" id="PF00560">
    <property type="entry name" value="LRR_1"/>
    <property type="match status" value="1"/>
</dbReference>
<evidence type="ECO:0000313" key="25">
    <source>
        <dbReference type="EMBL" id="RVX17130.1"/>
    </source>
</evidence>
<evidence type="ECO:0000256" key="22">
    <source>
        <dbReference type="PROSITE-ProRule" id="PRU10141"/>
    </source>
</evidence>
<keyword evidence="19" id="KW-0325">Glycoprotein</keyword>
<dbReference type="PROSITE" id="PS00107">
    <property type="entry name" value="PROTEIN_KINASE_ATP"/>
    <property type="match status" value="1"/>
</dbReference>
<dbReference type="InterPro" id="IPR032675">
    <property type="entry name" value="LRR_dom_sf"/>
</dbReference>
<keyword evidence="9" id="KW-0808">Transferase</keyword>
<evidence type="ECO:0000256" key="5">
    <source>
        <dbReference type="ARBA" id="ARBA00022475"/>
    </source>
</evidence>
<feature type="domain" description="Protein kinase" evidence="24">
    <location>
        <begin position="573"/>
        <end position="846"/>
    </location>
</feature>
<evidence type="ECO:0000256" key="14">
    <source>
        <dbReference type="ARBA" id="ARBA00022777"/>
    </source>
</evidence>
<comment type="subcellular location">
    <subcellularLocation>
        <location evidence="1">Cell membrane</location>
        <topology evidence="1">Single-pass type I membrane protein</topology>
    </subcellularLocation>
</comment>
<dbReference type="InterPro" id="IPR008271">
    <property type="entry name" value="Ser/Thr_kinase_AS"/>
</dbReference>
<comment type="catalytic activity">
    <reaction evidence="20">
        <text>L-threonyl-[protein] + ATP = O-phospho-L-threonyl-[protein] + ADP + H(+)</text>
        <dbReference type="Rhea" id="RHEA:46608"/>
        <dbReference type="Rhea" id="RHEA-COMP:11060"/>
        <dbReference type="Rhea" id="RHEA-COMP:11605"/>
        <dbReference type="ChEBI" id="CHEBI:15378"/>
        <dbReference type="ChEBI" id="CHEBI:30013"/>
        <dbReference type="ChEBI" id="CHEBI:30616"/>
        <dbReference type="ChEBI" id="CHEBI:61977"/>
        <dbReference type="ChEBI" id="CHEBI:456216"/>
        <dbReference type="EC" id="2.7.11.1"/>
    </reaction>
</comment>
<dbReference type="Gene3D" id="3.30.200.20">
    <property type="entry name" value="Phosphorylase Kinase, domain 1"/>
    <property type="match status" value="3"/>
</dbReference>